<protein>
    <submittedName>
        <fullName evidence="2">Cephalosporin-C deacetylase</fullName>
        <ecNumber evidence="2">3.1.1.41</ecNumber>
    </submittedName>
</protein>
<comment type="caution">
    <text evidence="2">The sequence shown here is derived from an EMBL/GenBank/DDBJ whole genome shotgun (WGS) entry which is preliminary data.</text>
</comment>
<feature type="domain" description="Acetyl xylan esterase" evidence="1">
    <location>
        <begin position="2"/>
        <end position="330"/>
    </location>
</feature>
<dbReference type="RefSeq" id="WP_210087965.1">
    <property type="nucleotide sequence ID" value="NZ_JAGGKG010000003.1"/>
</dbReference>
<dbReference type="Proteomes" id="UP001519272">
    <property type="component" value="Unassembled WGS sequence"/>
</dbReference>
<dbReference type="Pfam" id="PF05448">
    <property type="entry name" value="AXE1"/>
    <property type="match status" value="1"/>
</dbReference>
<dbReference type="PANTHER" id="PTHR40111:SF1">
    <property type="entry name" value="CEPHALOSPORIN-C DEACETYLASE"/>
    <property type="match status" value="1"/>
</dbReference>
<name>A0ABS4FNX2_9BACL</name>
<dbReference type="InterPro" id="IPR039069">
    <property type="entry name" value="CE7"/>
</dbReference>
<proteinExistence type="predicted"/>
<keyword evidence="3" id="KW-1185">Reference proteome</keyword>
<dbReference type="EMBL" id="JAGGKG010000003">
    <property type="protein sequence ID" value="MBP1904279.1"/>
    <property type="molecule type" value="Genomic_DNA"/>
</dbReference>
<keyword evidence="2" id="KW-0378">Hydrolase</keyword>
<evidence type="ECO:0000313" key="3">
    <source>
        <dbReference type="Proteomes" id="UP001519272"/>
    </source>
</evidence>
<dbReference type="PANTHER" id="PTHR40111">
    <property type="entry name" value="CEPHALOSPORIN-C DEACETYLASE"/>
    <property type="match status" value="1"/>
</dbReference>
<dbReference type="InterPro" id="IPR029058">
    <property type="entry name" value="AB_hydrolase_fold"/>
</dbReference>
<reference evidence="2 3" key="1">
    <citation type="submission" date="2021-03" db="EMBL/GenBank/DDBJ databases">
        <title>Genomic Encyclopedia of Type Strains, Phase IV (KMG-IV): sequencing the most valuable type-strain genomes for metagenomic binning, comparative biology and taxonomic classification.</title>
        <authorList>
            <person name="Goeker M."/>
        </authorList>
    </citation>
    <scope>NUCLEOTIDE SEQUENCE [LARGE SCALE GENOMIC DNA]</scope>
    <source>
        <strain evidence="2 3">DSM 14349</strain>
    </source>
</reference>
<dbReference type="GO" id="GO:0047739">
    <property type="term" value="F:cephalosporin-C deacetylase activity"/>
    <property type="evidence" value="ECO:0007669"/>
    <property type="project" value="UniProtKB-EC"/>
</dbReference>
<accession>A0ABS4FNX2</accession>
<dbReference type="EC" id="3.1.1.41" evidence="2"/>
<gene>
    <name evidence="2" type="ORF">J2Z32_000896</name>
</gene>
<sequence>MNLEMPLEQLYQYKGSSPKPDDYDQYWERALTELDEQSLDYELVPAEFQSPIAECYHLYFTGVGGAKVHAKYVKSTPMTGEGATASTDTCSSAGAGVVQFHGYSVDSGDWSDKVTLAAHGITVLALDCRGQGGLSQDTVSVQGMTLRGHVVRGLGDSDPDRLYYRNVFLDTVQCVRILMSMAHVDENRIGVQGVSQGGALAVACAALEPRVKLAVCVYPFLSDYKKVWQSSLTASAYEELAYFFRIYDPNHKREDEIFNKLGYIDIQNLAERIRGKVLWLMGLSDPICPPSTQFAAYNKITAEKELLLYHEFGHEYLPGQGDHMLQFLLKL</sequence>
<organism evidence="2 3">
    <name type="scientific">Paenibacillus turicensis</name>
    <dbReference type="NCBI Taxonomy" id="160487"/>
    <lineage>
        <taxon>Bacteria</taxon>
        <taxon>Bacillati</taxon>
        <taxon>Bacillota</taxon>
        <taxon>Bacilli</taxon>
        <taxon>Bacillales</taxon>
        <taxon>Paenibacillaceae</taxon>
        <taxon>Paenibacillus</taxon>
    </lineage>
</organism>
<evidence type="ECO:0000313" key="2">
    <source>
        <dbReference type="EMBL" id="MBP1904279.1"/>
    </source>
</evidence>
<dbReference type="Gene3D" id="3.40.50.1820">
    <property type="entry name" value="alpha/beta hydrolase"/>
    <property type="match status" value="1"/>
</dbReference>
<dbReference type="SUPFAM" id="SSF53474">
    <property type="entry name" value="alpha/beta-Hydrolases"/>
    <property type="match status" value="1"/>
</dbReference>
<evidence type="ECO:0000259" key="1">
    <source>
        <dbReference type="Pfam" id="PF05448"/>
    </source>
</evidence>
<dbReference type="InterPro" id="IPR008391">
    <property type="entry name" value="AXE1_dom"/>
</dbReference>